<protein>
    <submittedName>
        <fullName evidence="7">Translocation/assembly module TamB domain-containing protein</fullName>
    </submittedName>
</protein>
<comment type="caution">
    <text evidence="7">The sequence shown here is derived from an EMBL/GenBank/DDBJ whole genome shotgun (WGS) entry which is preliminary data.</text>
</comment>
<proteinExistence type="predicted"/>
<evidence type="ECO:0000256" key="3">
    <source>
        <dbReference type="ARBA" id="ARBA00022989"/>
    </source>
</evidence>
<name>A0ABW1DFX4_9DEIO</name>
<feature type="region of interest" description="Disordered" evidence="5">
    <location>
        <begin position="2716"/>
        <end position="2739"/>
    </location>
</feature>
<evidence type="ECO:0000256" key="2">
    <source>
        <dbReference type="ARBA" id="ARBA00022692"/>
    </source>
</evidence>
<keyword evidence="4" id="KW-0472">Membrane</keyword>
<keyword evidence="8" id="KW-1185">Reference proteome</keyword>
<feature type="region of interest" description="Disordered" evidence="5">
    <location>
        <begin position="3017"/>
        <end position="3061"/>
    </location>
</feature>
<dbReference type="InterPro" id="IPR007452">
    <property type="entry name" value="TamB_C"/>
</dbReference>
<evidence type="ECO:0000256" key="4">
    <source>
        <dbReference type="ARBA" id="ARBA00023136"/>
    </source>
</evidence>
<dbReference type="Proteomes" id="UP001595979">
    <property type="component" value="Unassembled WGS sequence"/>
</dbReference>
<keyword evidence="3" id="KW-1133">Transmembrane helix</keyword>
<evidence type="ECO:0000259" key="6">
    <source>
        <dbReference type="Pfam" id="PF04357"/>
    </source>
</evidence>
<feature type="compositionally biased region" description="Polar residues" evidence="5">
    <location>
        <begin position="3025"/>
        <end position="3036"/>
    </location>
</feature>
<evidence type="ECO:0000313" key="8">
    <source>
        <dbReference type="Proteomes" id="UP001595979"/>
    </source>
</evidence>
<dbReference type="Pfam" id="PF04357">
    <property type="entry name" value="TamB"/>
    <property type="match status" value="1"/>
</dbReference>
<evidence type="ECO:0000256" key="5">
    <source>
        <dbReference type="SAM" id="MobiDB-lite"/>
    </source>
</evidence>
<evidence type="ECO:0000313" key="7">
    <source>
        <dbReference type="EMBL" id="MFC5847475.1"/>
    </source>
</evidence>
<accession>A0ABW1DFX4</accession>
<reference evidence="8" key="1">
    <citation type="journal article" date="2019" name="Int. J. Syst. Evol. Microbiol.">
        <title>The Global Catalogue of Microorganisms (GCM) 10K type strain sequencing project: providing services to taxonomists for standard genome sequencing and annotation.</title>
        <authorList>
            <consortium name="The Broad Institute Genomics Platform"/>
            <consortium name="The Broad Institute Genome Sequencing Center for Infectious Disease"/>
            <person name="Wu L."/>
            <person name="Ma J."/>
        </authorList>
    </citation>
    <scope>NUCLEOTIDE SEQUENCE [LARGE SCALE GENOMIC DNA]</scope>
    <source>
        <strain evidence="8">CGMCC 1.15053</strain>
    </source>
</reference>
<dbReference type="EMBL" id="JBHSOH010000005">
    <property type="protein sequence ID" value="MFC5847475.1"/>
    <property type="molecule type" value="Genomic_DNA"/>
</dbReference>
<gene>
    <name evidence="7" type="ORF">ACFPQ6_04060</name>
</gene>
<organism evidence="7 8">
    <name type="scientific">Deinococcus petrolearius</name>
    <dbReference type="NCBI Taxonomy" id="1751295"/>
    <lineage>
        <taxon>Bacteria</taxon>
        <taxon>Thermotogati</taxon>
        <taxon>Deinococcota</taxon>
        <taxon>Deinococci</taxon>
        <taxon>Deinococcales</taxon>
        <taxon>Deinococcaceae</taxon>
        <taxon>Deinococcus</taxon>
    </lineage>
</organism>
<evidence type="ECO:0000256" key="1">
    <source>
        <dbReference type="ARBA" id="ARBA00004167"/>
    </source>
</evidence>
<keyword evidence="2" id="KW-0812">Transmembrane</keyword>
<sequence length="3384" mass="340778">MSDRPAGGRRGASRRAAAGARPPRRWPWVLLGSGLLLGGVVAYSPTLFGGLLLARLGGSGVQAGRVSGPLWAPRVEDARVQLPGVSATVGAAGVTVTGVDPATRTVRVAVAAQNADADLKLSELLGGGGGGGAAGGGWKVVLSGVDIRDSRLRVDGQGVNVPNLRAQVDQGEGGRLKVDGSTDDGKFTAGVTVAETAAGANRFTVDVDADARIARHYWNGIEAGRIQGRYVLGDGPVRGDLRVSGGVVQVPEARFVRVTGVTGRATHRGEQIGFRLAGQGWDGPVTARGGVDLEAQNWTVSADASPAVAGLARAVGTTGQGTLKLRVTAGGWSTVRVKGYAKGEGTLAGVPFEAAQAEYTFLSADSAAGDGQTVTGQTNDLAFSARTRLAGAQTLTGRWAIGRAGTAAWKGDFAGRALDLTAGINARNIVTLEGAALGGPLAAHYALGGGQLSATLNPDYGAARARVSLSGTAEDLRATVSGGQAGPFALSGRARYDRSGLRADLAQPGGGRVRLDLDRELRGDWAVQKLSGAGATLGGSGTLDLTGGDVRGDVQAQVPGLEQPLSGPLDLNFIERRGTFRSGEQALGWNGETFTLRARDLAVTGGAAVSGDLSVNTKLEAVGTLRAEGNGYDLRADASGTTARVRGTAGGVTVLADADLRAPYRTTARIEGTDIRGSLSVQGGVRFSLTTLGDTASGLVDGADWRATGRVNLAALRPLLPAVAGLGGTVDLNLAGLGGTARVRAQAAGATVTGTLTRRGDTGQTPVGTVTADLRAALPLGGDTAGATLTGRVYPDVQASGAASFMGQTLRATVSGPYGTLGARLNGRTGELSFGGVSVPAQDIAVTGTLTPALSASGRWGNLGVTYDGRSGLVRVAGAQTLTAFGQTGQVQGRATWGPGSRGTAGFRGAVEARGTLDQYTVALSGPWDRLNVLVTDGEGLRAEGRASLPAGRYDLNVRGPLTVPGAGGDGRLFVDGNIQGTGASPRGTLSVRDRAGGAATVTLRGFDNLRVDARRLTLGGQTLEGRLSAANGVLSGRLRAGPLDVVAAGGRISASGTVAGQTVRASGRLTLPATVSDLNLRVDGPYLSARATGGVSNLRGTVRLKAQRFGSGAAALVVPAQTLPLSGTLTGARVSLSGLSYAGGAWAGRLGLRYRLESAAGTQPGTLSVAGDGPRLSVLPSGPLGGRLQVLPSIGGTLSADLAPFVGLLPENLRAVVRPGQLVAEVRATGADVSLRQTRYAGAPLGLDAQLDWRGGVSTQGIVAQGVLTHPGTRLPVRLAGGTLSVSGGRLDARALSPLLADTGLPGVTGAATLDLRVPELDFARASGALGVDLRASGGEVQDVRGRLTLRGGQLAADLRGTVSGLSATVRGPLYPQADAALTVRAPGADGPRLSATLRGSAAESLALTATGAYAGRALTLNATGQGLSTGAARATVSATVSGATLDLGLTRGAGNGLGAWRVAGQLAAPDLGALAGTDGLDGALSATLGGTLADLRAQASGEAAGARFTVPARFTGGTLRLQGATATLTGTALAGSVVRASGPVYPTLALSARADVNKGVPGRFTAQVGGSFAKPDVNVQGRLTRDLSGLAVAGTRLSARLLGQDWKANFSGEAISGPLRGRLGTAAPGGLPGGLLSARLNLRTRYRSGGADVALTGAAGWNARAGWLGTLRAVGTVPGGALNATLNGSGALKLAGTLGSGARQASFSGALGAGLPLRPGGTLTLNRLDAGAFWGRPGQLGVGGTLRLGGSAWNRVEATFAGRTEDTLGELSGDVRASYRAGDVALSLAGPALSGAATLKGGRYDATLKTPSLRLARLLPASLDVDALTFAGTAEAHGTLAGGPESFSARTLALRGEQGQVGPFSLYGSAEYRPQGDVLKADLRGSLRGGLLSARGSLPQGLNLRVNGVPTAYTGAASFGTGKVDAALTLAGQVRDPTVSGTLNAVTDQLAARLTLSGRASDPHLLARAELRGEGQGGALYADVQGVDLAAGTARTSVYGSVQAAGNRADVKLAGQWPELSGTVQAKLGALADPLTLRGDGRGGYALDAGRLGGGDLTLTRAQGFIPTLAGRLDLTPLGLVAGGSGRARVAAVLGGTVAAPTLAATVTTTGAAVAGVSLADLSGTLTGSVRGLSGTLSQNGAEVASLSGQTLTLRDFALEAAGSRVRASGTANLNGVADLALSAAGSVSGNLKATYRAQALAVQGSVAAQGLNANLNVNADPYTGWHGTARVTGGPQGVLTAPADLALSGPFARPLLTGTAGLLGAGARLVADARGVQLRLVDGPGATASGAVELRPIPAGQSGAGQWRWLGATSLTRPELSLSVTPSGLLADPRLVLSLRRGEWRAAGTASRAAADLSVSDGAASGRVTWNGQQVTADLPGLDLARLDVGGLSGRVTANGSVDSRSRDGAFTFRVAGVSAPQELPYLGLPLTGDVSGDLRLEAGRPRVQATAALSAGTLNLTAAQSAAGPWTGTLAGQLRKDAGTLNVDLRAADTGLSGTLGVTTYPVQVSGQTLTVGGQVNLTGQTFTGNLRAGNAMGSAQLTAEGGLADLVPALERVLAVKPTGEGYSARAILNEVDLGELELLPGLGGKLSGEANLNDGGGTFFVQSAGLKLGPQTEPVRLEGTQVAGNWRLRGYLGRTQFTAGLGSGEVFGQATLQALPLGALVGAVTGTTPGEGVVTGIARFRVPLANPAAGSATVVAERIRVSARTAGETEPVSATATTRPAASPQPGTTVNAASGVRTETLVGSGTLDYAAGELRNVNIQLSGAGTWDVRGQYTRQKVDLSAQFSGTTFTPVLRLIPGLAELQPSLRGTLTLSAAGTYDRPRGLLRAQNLSGSVAGLSVQVPEFAGDLPDSGAFTGGGRVLTGGTVGTDGRVDLRGQLTLGKLSGTQLTFSGLVAPEVLGALPNTTVTLSQRSAGAGQPERWTVAGQSASTNPTTGAGTLALSGTLSPLDLNLAARNYNLPLAVIYGRESALTGDLRAVAEGQLIRVSGAADFARLTLGRVNATTTIPGPGESAAANTDGRTTDNFASPLPEQYTTFPQPQQEGGEEEQTTQRPFLERLILDDLRVTAPNGIRVDENLARAEFGTTGLTISGTGARPRIRGQILAQRGSLFLRENEFTITEGRVGFGGEGLYPTFTVTARGTVAGTVPNASGSGTRQQQVPIVLSVAGDFRTVAGRPGVLNLTTALSCAGNSGDACVNPSTNAAFSEPELYALVVTGVPDLASLPSNLGTLGASALRTALNVFVLGEIERTLARALGLDVFRLTPTLSTEGDVNATITVGSYLTRELFLQYQTDLSGNGLVDASYSTPDGRFTFRVSTPLTGLNLESIRPNFSADYNVSRRTSLSLGVTTTASTGSDPESTRVRFGVTYRFGVR</sequence>
<feature type="domain" description="Translocation and assembly module TamB C-terminal" evidence="6">
    <location>
        <begin position="2945"/>
        <end position="3326"/>
    </location>
</feature>
<dbReference type="RefSeq" id="WP_380046656.1">
    <property type="nucleotide sequence ID" value="NZ_JBHSOH010000005.1"/>
</dbReference>
<feature type="compositionally biased region" description="Low complexity" evidence="5">
    <location>
        <begin position="2721"/>
        <end position="2736"/>
    </location>
</feature>
<comment type="subcellular location">
    <subcellularLocation>
        <location evidence="1">Membrane</location>
        <topology evidence="1">Single-pass membrane protein</topology>
    </subcellularLocation>
</comment>